<dbReference type="Proteomes" id="UP001629113">
    <property type="component" value="Unassembled WGS sequence"/>
</dbReference>
<proteinExistence type="predicted"/>
<keyword evidence="3" id="KW-1185">Reference proteome</keyword>
<dbReference type="EMBL" id="JBFCZG010000007">
    <property type="protein sequence ID" value="KAL3419881.1"/>
    <property type="molecule type" value="Genomic_DNA"/>
</dbReference>
<dbReference type="InterPro" id="IPR046670">
    <property type="entry name" value="DUF6540"/>
</dbReference>
<gene>
    <name evidence="2" type="ORF">PVAG01_08380</name>
</gene>
<name>A0ABR4P989_9HELO</name>
<evidence type="ECO:0000313" key="3">
    <source>
        <dbReference type="Proteomes" id="UP001629113"/>
    </source>
</evidence>
<protein>
    <submittedName>
        <fullName evidence="2">Uncharacterized protein</fullName>
    </submittedName>
</protein>
<reference evidence="2 3" key="1">
    <citation type="submission" date="2024-06" db="EMBL/GenBank/DDBJ databases">
        <title>Complete genome of Phlyctema vagabunda strain 19-DSS-EL-015.</title>
        <authorList>
            <person name="Fiorenzani C."/>
        </authorList>
    </citation>
    <scope>NUCLEOTIDE SEQUENCE [LARGE SCALE GENOMIC DNA]</scope>
    <source>
        <strain evidence="2 3">19-DSS-EL-015</strain>
    </source>
</reference>
<evidence type="ECO:0000256" key="1">
    <source>
        <dbReference type="SAM" id="MobiDB-lite"/>
    </source>
</evidence>
<accession>A0ABR4P989</accession>
<evidence type="ECO:0000313" key="2">
    <source>
        <dbReference type="EMBL" id="KAL3419881.1"/>
    </source>
</evidence>
<comment type="caution">
    <text evidence="2">The sequence shown here is derived from an EMBL/GenBank/DDBJ whole genome shotgun (WGS) entry which is preliminary data.</text>
</comment>
<dbReference type="Pfam" id="PF20174">
    <property type="entry name" value="DUF6540"/>
    <property type="match status" value="1"/>
</dbReference>
<feature type="region of interest" description="Disordered" evidence="1">
    <location>
        <begin position="143"/>
        <end position="164"/>
    </location>
</feature>
<organism evidence="2 3">
    <name type="scientific">Phlyctema vagabunda</name>
    <dbReference type="NCBI Taxonomy" id="108571"/>
    <lineage>
        <taxon>Eukaryota</taxon>
        <taxon>Fungi</taxon>
        <taxon>Dikarya</taxon>
        <taxon>Ascomycota</taxon>
        <taxon>Pezizomycotina</taxon>
        <taxon>Leotiomycetes</taxon>
        <taxon>Helotiales</taxon>
        <taxon>Dermateaceae</taxon>
        <taxon>Phlyctema</taxon>
    </lineage>
</organism>
<sequence>MKSLENNTVYMTLNSRGVPGTFHWGIFVTSSAPNGHYYHATNKFGGWQLEARKSTNPLNSMSLVLVYKIGSISSHDDLDQLLRNTPADGSASLRTGEAFTCRIWTKDALVALHHNRVLTLSADIDTLEKQAFELGTSLEPEIETGDRGAAVMSSTPSRSSSRRG</sequence>
<feature type="compositionally biased region" description="Low complexity" evidence="1">
    <location>
        <begin position="153"/>
        <end position="164"/>
    </location>
</feature>